<accession>A0A194R1D4</accession>
<evidence type="ECO:0000313" key="2">
    <source>
        <dbReference type="Proteomes" id="UP000053240"/>
    </source>
</evidence>
<organism evidence="1 2">
    <name type="scientific">Papilio machaon</name>
    <name type="common">Old World swallowtail butterfly</name>
    <dbReference type="NCBI Taxonomy" id="76193"/>
    <lineage>
        <taxon>Eukaryota</taxon>
        <taxon>Metazoa</taxon>
        <taxon>Ecdysozoa</taxon>
        <taxon>Arthropoda</taxon>
        <taxon>Hexapoda</taxon>
        <taxon>Insecta</taxon>
        <taxon>Pterygota</taxon>
        <taxon>Neoptera</taxon>
        <taxon>Endopterygota</taxon>
        <taxon>Lepidoptera</taxon>
        <taxon>Glossata</taxon>
        <taxon>Ditrysia</taxon>
        <taxon>Papilionoidea</taxon>
        <taxon>Papilionidae</taxon>
        <taxon>Papilioninae</taxon>
        <taxon>Papilio</taxon>
    </lineage>
</organism>
<proteinExistence type="predicted"/>
<evidence type="ECO:0000313" key="1">
    <source>
        <dbReference type="EMBL" id="KPJ09656.1"/>
    </source>
</evidence>
<dbReference type="AlphaFoldDB" id="A0A194R1D4"/>
<sequence>MIGINNDNRQNQATSVLRNHQRFNHQHGIKNLRNSCKPLATPVDVAAIYLVLIICIFQEVELKTMRVPRQLTSDVQSTVSNNLTAIDDSVVENLGQILEILNNNTQSCPTCSGNAKS</sequence>
<keyword evidence="2" id="KW-1185">Reference proteome</keyword>
<reference evidence="1 2" key="1">
    <citation type="journal article" date="2015" name="Nat. Commun.">
        <title>Outbred genome sequencing and CRISPR/Cas9 gene editing in butterflies.</title>
        <authorList>
            <person name="Li X."/>
            <person name="Fan D."/>
            <person name="Zhang W."/>
            <person name="Liu G."/>
            <person name="Zhang L."/>
            <person name="Zhao L."/>
            <person name="Fang X."/>
            <person name="Chen L."/>
            <person name="Dong Y."/>
            <person name="Chen Y."/>
            <person name="Ding Y."/>
            <person name="Zhao R."/>
            <person name="Feng M."/>
            <person name="Zhu Y."/>
            <person name="Feng Y."/>
            <person name="Jiang X."/>
            <person name="Zhu D."/>
            <person name="Xiang H."/>
            <person name="Feng X."/>
            <person name="Li S."/>
            <person name="Wang J."/>
            <person name="Zhang G."/>
            <person name="Kronforst M.R."/>
            <person name="Wang W."/>
        </authorList>
    </citation>
    <scope>NUCLEOTIDE SEQUENCE [LARGE SCALE GENOMIC DNA]</scope>
    <source>
        <strain evidence="1">Ya'a_city_454_Pm</strain>
        <tissue evidence="1">Whole body</tissue>
    </source>
</reference>
<dbReference type="Proteomes" id="UP000053240">
    <property type="component" value="Unassembled WGS sequence"/>
</dbReference>
<name>A0A194R1D4_PAPMA</name>
<protein>
    <submittedName>
        <fullName evidence="1">Uncharacterized protein</fullName>
    </submittedName>
</protein>
<gene>
    <name evidence="1" type="ORF">RR48_13290</name>
</gene>
<dbReference type="EMBL" id="KQ461073">
    <property type="protein sequence ID" value="KPJ09656.1"/>
    <property type="molecule type" value="Genomic_DNA"/>
</dbReference>
<dbReference type="InParanoid" id="A0A194R1D4"/>